<dbReference type="SUPFAM" id="SSF56300">
    <property type="entry name" value="Metallo-dependent phosphatases"/>
    <property type="match status" value="1"/>
</dbReference>
<dbReference type="AlphaFoldDB" id="A0A931B7M0"/>
<dbReference type="GO" id="GO:0003993">
    <property type="term" value="F:acid phosphatase activity"/>
    <property type="evidence" value="ECO:0007669"/>
    <property type="project" value="InterPro"/>
</dbReference>
<feature type="domain" description="Calcineurin-like phosphoesterase" evidence="3">
    <location>
        <begin position="204"/>
        <end position="395"/>
    </location>
</feature>
<evidence type="ECO:0000259" key="3">
    <source>
        <dbReference type="Pfam" id="PF00149"/>
    </source>
</evidence>
<accession>A0A931B7M0</accession>
<dbReference type="PANTHER" id="PTHR22953:SF153">
    <property type="entry name" value="PURPLE ACID PHOSPHATASE"/>
    <property type="match status" value="1"/>
</dbReference>
<dbReference type="PANTHER" id="PTHR22953">
    <property type="entry name" value="ACID PHOSPHATASE RELATED"/>
    <property type="match status" value="1"/>
</dbReference>
<feature type="domain" description="Purple acid phosphatase N-terminal" evidence="4">
    <location>
        <begin position="59"/>
        <end position="150"/>
    </location>
</feature>
<dbReference type="Pfam" id="PF00149">
    <property type="entry name" value="Metallophos"/>
    <property type="match status" value="1"/>
</dbReference>
<dbReference type="InterPro" id="IPR015914">
    <property type="entry name" value="PAPs_N"/>
</dbReference>
<protein>
    <submittedName>
        <fullName evidence="5">Metallophosphoesterase family protein</fullName>
    </submittedName>
</protein>
<dbReference type="InterPro" id="IPR029052">
    <property type="entry name" value="Metallo-depent_PP-like"/>
</dbReference>
<dbReference type="EMBL" id="JADPRT010000013">
    <property type="protein sequence ID" value="MBF9071698.1"/>
    <property type="molecule type" value="Genomic_DNA"/>
</dbReference>
<proteinExistence type="predicted"/>
<gene>
    <name evidence="5" type="ORF">I2501_27110</name>
</gene>
<keyword evidence="6" id="KW-1185">Reference proteome</keyword>
<evidence type="ECO:0000313" key="6">
    <source>
        <dbReference type="Proteomes" id="UP000657385"/>
    </source>
</evidence>
<dbReference type="InterPro" id="IPR039331">
    <property type="entry name" value="PAPs-like"/>
</dbReference>
<reference evidence="5" key="1">
    <citation type="submission" date="2020-11" db="EMBL/GenBank/DDBJ databases">
        <title>Isolation and identification of active actinomycetes.</title>
        <authorList>
            <person name="Yu B."/>
        </authorList>
    </citation>
    <scope>NUCLEOTIDE SEQUENCE</scope>
    <source>
        <strain evidence="5">NEAU-YB345</strain>
    </source>
</reference>
<evidence type="ECO:0000259" key="4">
    <source>
        <dbReference type="Pfam" id="PF16656"/>
    </source>
</evidence>
<organism evidence="5 6">
    <name type="scientific">Streptacidiphilus fuscans</name>
    <dbReference type="NCBI Taxonomy" id="2789292"/>
    <lineage>
        <taxon>Bacteria</taxon>
        <taxon>Bacillati</taxon>
        <taxon>Actinomycetota</taxon>
        <taxon>Actinomycetes</taxon>
        <taxon>Kitasatosporales</taxon>
        <taxon>Streptomycetaceae</taxon>
        <taxon>Streptacidiphilus</taxon>
    </lineage>
</organism>
<evidence type="ECO:0000256" key="1">
    <source>
        <dbReference type="ARBA" id="ARBA00022729"/>
    </source>
</evidence>
<dbReference type="PROSITE" id="PS51318">
    <property type="entry name" value="TAT"/>
    <property type="match status" value="1"/>
</dbReference>
<name>A0A931B7M0_9ACTN</name>
<keyword evidence="1 2" id="KW-0732">Signal</keyword>
<dbReference type="InterPro" id="IPR006311">
    <property type="entry name" value="TAT_signal"/>
</dbReference>
<evidence type="ECO:0000256" key="2">
    <source>
        <dbReference type="SAM" id="SignalP"/>
    </source>
</evidence>
<dbReference type="InterPro" id="IPR008963">
    <property type="entry name" value="Purple_acid_Pase-like_N"/>
</dbReference>
<dbReference type="RefSeq" id="WP_196196877.1">
    <property type="nucleotide sequence ID" value="NZ_JADPRT010000013.1"/>
</dbReference>
<dbReference type="SUPFAM" id="SSF49363">
    <property type="entry name" value="Purple acid phosphatase, N-terminal domain"/>
    <property type="match status" value="1"/>
</dbReference>
<dbReference type="Gene3D" id="3.60.21.10">
    <property type="match status" value="1"/>
</dbReference>
<dbReference type="InterPro" id="IPR004843">
    <property type="entry name" value="Calcineurin-like_PHP"/>
</dbReference>
<feature type="chain" id="PRO_5037848333" evidence="2">
    <location>
        <begin position="33"/>
        <end position="538"/>
    </location>
</feature>
<dbReference type="Proteomes" id="UP000657385">
    <property type="component" value="Unassembled WGS sequence"/>
</dbReference>
<comment type="caution">
    <text evidence="5">The sequence shown here is derived from an EMBL/GenBank/DDBJ whole genome shotgun (WGS) entry which is preliminary data.</text>
</comment>
<evidence type="ECO:0000313" key="5">
    <source>
        <dbReference type="EMBL" id="MBF9071698.1"/>
    </source>
</evidence>
<dbReference type="Gene3D" id="2.60.40.380">
    <property type="entry name" value="Purple acid phosphatase-like, N-terminal"/>
    <property type="match status" value="1"/>
</dbReference>
<sequence length="538" mass="56659">MSVDRRTALRLVGASGALAVGASLVGASPASAAPDATAGGSGSPLLLTAPERLGAPPVEGLHLTFGEDPATQMTVSWTTETPVREPRVTYGTVEGGFGRSVGAETVSYVDGVSSRTVYVHHARLTGLRPDTYYTYAALHAGSRPDAGTFRTAPRGRRPLTFTSFGDQSVPTTVWQPNGNGGFNVVDAGIGSPASADIVGGIEQVDPLFHLLNGDLCYANISADRLRTWQGFHANNSRSARFRAWMPAAGNHEDEHGNGPIGFSAFQTRFALPGWGSPRTESGGGSSDAETAGLWYSFTAGSVHVVVLQNDDVAYQDAGDNYVHGYSGGAQRDWLEADLRKARADQGVDWVVVCMHQVMISSADANGSDLGVRQQWGPLFDRYGVDLVLCGHEHHYERSLAVRGTVSGSETLTPNPVSTATESIDTSLGTVHMILGGGGNSAPTNGELFAPGKAKVITAVGATPGPNGKRPPVYVDEDTPWSAYRDAAHAYGFAAFTVDPGTGPGETTRMHVTYYNVGQPDGSITPLESFVLHRKRSDG</sequence>
<dbReference type="Pfam" id="PF16656">
    <property type="entry name" value="Pur_ac_phosph_N"/>
    <property type="match status" value="1"/>
</dbReference>
<dbReference type="GO" id="GO:0046872">
    <property type="term" value="F:metal ion binding"/>
    <property type="evidence" value="ECO:0007669"/>
    <property type="project" value="InterPro"/>
</dbReference>
<feature type="signal peptide" evidence="2">
    <location>
        <begin position="1"/>
        <end position="32"/>
    </location>
</feature>